<evidence type="ECO:0000313" key="4">
    <source>
        <dbReference type="Proteomes" id="UP000002171"/>
    </source>
</evidence>
<sequence length="325" mass="37210">MLRFLLLFTLLVPFTVMAETLEFSNGSDQLVGEYLAASSGKQAKGVILFVHGDGASRYDADGYFDIIWDQLRDKGYAVFSWDKPGVGRSSGNWLNQSMQDRQEEVEAAIKAVQAQYGYSAKNTGLIGFSQAGWVVPDIAKKNQQIGFLIGIGFARNWVDQGRYHSLQKHASDLLSLQSKEELVEEYDQSIEFFRSQPSYDTYLKETDSFPMEKDRYGFVLRNYRADSSQQLSTIKVPTLLLWGDKDQNVDARSEYAWLKQNPNPYITNHLIVDGTHSLLNHYLFPNRELGLKDWLKMVLYEEDAFADEFFPTVMGWLDRRGALRE</sequence>
<organism evidence="3 4">
    <name type="scientific">Neptuniibacter caesariensis</name>
    <dbReference type="NCBI Taxonomy" id="207954"/>
    <lineage>
        <taxon>Bacteria</taxon>
        <taxon>Pseudomonadati</taxon>
        <taxon>Pseudomonadota</taxon>
        <taxon>Gammaproteobacteria</taxon>
        <taxon>Oceanospirillales</taxon>
        <taxon>Oceanospirillaceae</taxon>
        <taxon>Neptuniibacter</taxon>
    </lineage>
</organism>
<dbReference type="PANTHER" id="PTHR43265">
    <property type="entry name" value="ESTERASE ESTD"/>
    <property type="match status" value="1"/>
</dbReference>
<reference evidence="3 4" key="1">
    <citation type="submission" date="2006-02" db="EMBL/GenBank/DDBJ databases">
        <authorList>
            <person name="Pinhassi J."/>
            <person name="Pedros-Alio C."/>
            <person name="Ferriera S."/>
            <person name="Johnson J."/>
            <person name="Kravitz S."/>
            <person name="Halpern A."/>
            <person name="Remington K."/>
            <person name="Beeson K."/>
            <person name="Tran B."/>
            <person name="Rogers Y.-H."/>
            <person name="Friedman R."/>
            <person name="Venter J.C."/>
        </authorList>
    </citation>
    <scope>NUCLEOTIDE SEQUENCE [LARGE SCALE GENOMIC DNA]</scope>
    <source>
        <strain evidence="3 4">MED92</strain>
    </source>
</reference>
<feature type="domain" description="Serine aminopeptidase S33" evidence="2">
    <location>
        <begin position="42"/>
        <end position="280"/>
    </location>
</feature>
<evidence type="ECO:0000259" key="2">
    <source>
        <dbReference type="Pfam" id="PF12146"/>
    </source>
</evidence>
<dbReference type="Gene3D" id="3.40.50.1820">
    <property type="entry name" value="alpha/beta hydrolase"/>
    <property type="match status" value="1"/>
</dbReference>
<keyword evidence="1" id="KW-0732">Signal</keyword>
<evidence type="ECO:0000313" key="3">
    <source>
        <dbReference type="EMBL" id="EAR59567.1"/>
    </source>
</evidence>
<keyword evidence="4" id="KW-1185">Reference proteome</keyword>
<name>A0A7U8C131_NEPCE</name>
<dbReference type="InterPro" id="IPR053145">
    <property type="entry name" value="AB_hydrolase_Est10"/>
</dbReference>
<accession>A0A7U8C131</accession>
<dbReference type="InterPro" id="IPR022742">
    <property type="entry name" value="Hydrolase_4"/>
</dbReference>
<dbReference type="AlphaFoldDB" id="A0A7U8C131"/>
<feature type="chain" id="PRO_5031281463" description="Serine aminopeptidase S33 domain-containing protein" evidence="1">
    <location>
        <begin position="19"/>
        <end position="325"/>
    </location>
</feature>
<dbReference type="RefSeq" id="WP_007019984.1">
    <property type="nucleotide sequence ID" value="NZ_CH724125.1"/>
</dbReference>
<dbReference type="InterPro" id="IPR029058">
    <property type="entry name" value="AB_hydrolase_fold"/>
</dbReference>
<protein>
    <recommendedName>
        <fullName evidence="2">Serine aminopeptidase S33 domain-containing protein</fullName>
    </recommendedName>
</protein>
<proteinExistence type="predicted"/>
<evidence type="ECO:0000256" key="1">
    <source>
        <dbReference type="SAM" id="SignalP"/>
    </source>
</evidence>
<dbReference type="PANTHER" id="PTHR43265:SF1">
    <property type="entry name" value="ESTERASE ESTD"/>
    <property type="match status" value="1"/>
</dbReference>
<dbReference type="GO" id="GO:0052689">
    <property type="term" value="F:carboxylic ester hydrolase activity"/>
    <property type="evidence" value="ECO:0007669"/>
    <property type="project" value="TreeGrafter"/>
</dbReference>
<dbReference type="Pfam" id="PF12146">
    <property type="entry name" value="Hydrolase_4"/>
    <property type="match status" value="1"/>
</dbReference>
<gene>
    <name evidence="3" type="ORF">MED92_11639</name>
</gene>
<dbReference type="OrthoDB" id="9765647at2"/>
<dbReference type="Proteomes" id="UP000002171">
    <property type="component" value="Unassembled WGS sequence"/>
</dbReference>
<dbReference type="EMBL" id="AAOW01000044">
    <property type="protein sequence ID" value="EAR59567.1"/>
    <property type="molecule type" value="Genomic_DNA"/>
</dbReference>
<dbReference type="SUPFAM" id="SSF53474">
    <property type="entry name" value="alpha/beta-Hydrolases"/>
    <property type="match status" value="1"/>
</dbReference>
<feature type="signal peptide" evidence="1">
    <location>
        <begin position="1"/>
        <end position="18"/>
    </location>
</feature>
<comment type="caution">
    <text evidence="3">The sequence shown here is derived from an EMBL/GenBank/DDBJ whole genome shotgun (WGS) entry which is preliminary data.</text>
</comment>